<proteinExistence type="predicted"/>
<dbReference type="EMBL" id="JACJKY010000004">
    <property type="protein sequence ID" value="MBM6920211.1"/>
    <property type="molecule type" value="Genomic_DNA"/>
</dbReference>
<accession>A0A938X6R0</accession>
<dbReference type="Proteomes" id="UP000774750">
    <property type="component" value="Unassembled WGS sequence"/>
</dbReference>
<dbReference type="RefSeq" id="WP_204444774.1">
    <property type="nucleotide sequence ID" value="NZ_JACJKY010000004.1"/>
</dbReference>
<name>A0A938X6R0_9FIRM</name>
<evidence type="ECO:0000313" key="3">
    <source>
        <dbReference type="Proteomes" id="UP000774750"/>
    </source>
</evidence>
<dbReference type="InterPro" id="IPR025575">
    <property type="entry name" value="DpnD/PcfM_C"/>
</dbReference>
<dbReference type="AlphaFoldDB" id="A0A938X6R0"/>
<feature type="domain" description="DpnD/PcfM-like C-terminal" evidence="1">
    <location>
        <begin position="5"/>
        <end position="48"/>
    </location>
</feature>
<reference evidence="2" key="2">
    <citation type="journal article" date="2021" name="Sci. Rep.">
        <title>The distribution of antibiotic resistance genes in chicken gut microbiota commensals.</title>
        <authorList>
            <person name="Juricova H."/>
            <person name="Matiasovicova J."/>
            <person name="Kubasova T."/>
            <person name="Cejkova D."/>
            <person name="Rychlik I."/>
        </authorList>
    </citation>
    <scope>NUCLEOTIDE SEQUENCE</scope>
    <source>
        <strain evidence="2">An559</strain>
    </source>
</reference>
<evidence type="ECO:0000259" key="1">
    <source>
        <dbReference type="Pfam" id="PF14207"/>
    </source>
</evidence>
<reference evidence="2" key="1">
    <citation type="submission" date="2020-08" db="EMBL/GenBank/DDBJ databases">
        <authorList>
            <person name="Cejkova D."/>
            <person name="Kubasova T."/>
            <person name="Jahodarova E."/>
            <person name="Rychlik I."/>
        </authorList>
    </citation>
    <scope>NUCLEOTIDE SEQUENCE</scope>
    <source>
        <strain evidence="2">An559</strain>
    </source>
</reference>
<organism evidence="2 3">
    <name type="scientific">Merdimmobilis hominis</name>
    <dbReference type="NCBI Taxonomy" id="2897707"/>
    <lineage>
        <taxon>Bacteria</taxon>
        <taxon>Bacillati</taxon>
        <taxon>Bacillota</taxon>
        <taxon>Clostridia</taxon>
        <taxon>Eubacteriales</taxon>
        <taxon>Oscillospiraceae</taxon>
        <taxon>Merdimmobilis</taxon>
    </lineage>
</organism>
<keyword evidence="3" id="KW-1185">Reference proteome</keyword>
<protein>
    <submittedName>
        <fullName evidence="2">DpnD/PcfM family protein</fullName>
    </submittedName>
</protein>
<dbReference type="Pfam" id="PF14207">
    <property type="entry name" value="DpnD-PcfM"/>
    <property type="match status" value="1"/>
</dbReference>
<sequence>MQEFQVVITEVLQKTVTVSADSKEEAKRIAETGWKNADYLLDADDFKEVLFSMRRD</sequence>
<evidence type="ECO:0000313" key="2">
    <source>
        <dbReference type="EMBL" id="MBM6920211.1"/>
    </source>
</evidence>
<gene>
    <name evidence="2" type="ORF">H6A12_03435</name>
</gene>
<comment type="caution">
    <text evidence="2">The sequence shown here is derived from an EMBL/GenBank/DDBJ whole genome shotgun (WGS) entry which is preliminary data.</text>
</comment>